<organism evidence="7 8">
    <name type="scientific">Corynebacterium lipophilum</name>
    <dbReference type="NCBI Taxonomy" id="2804918"/>
    <lineage>
        <taxon>Bacteria</taxon>
        <taxon>Bacillati</taxon>
        <taxon>Actinomycetota</taxon>
        <taxon>Actinomycetes</taxon>
        <taxon>Mycobacteriales</taxon>
        <taxon>Corynebacteriaceae</taxon>
        <taxon>Corynebacterium</taxon>
    </lineage>
</organism>
<proteinExistence type="predicted"/>
<dbReference type="GO" id="GO:0003676">
    <property type="term" value="F:nucleic acid binding"/>
    <property type="evidence" value="ECO:0007669"/>
    <property type="project" value="InterPro"/>
</dbReference>
<evidence type="ECO:0000256" key="2">
    <source>
        <dbReference type="ARBA" id="ARBA00022552"/>
    </source>
</evidence>
<dbReference type="Proteomes" id="UP001205920">
    <property type="component" value="Unassembled WGS sequence"/>
</dbReference>
<dbReference type="Pfam" id="PF05175">
    <property type="entry name" value="MTS"/>
    <property type="match status" value="1"/>
</dbReference>
<evidence type="ECO:0000256" key="3">
    <source>
        <dbReference type="ARBA" id="ARBA00022603"/>
    </source>
</evidence>
<dbReference type="InterPro" id="IPR029063">
    <property type="entry name" value="SAM-dependent_MTases_sf"/>
</dbReference>
<dbReference type="InterPro" id="IPR058679">
    <property type="entry name" value="RlmG_N"/>
</dbReference>
<evidence type="ECO:0000256" key="1">
    <source>
        <dbReference type="ARBA" id="ARBA00022490"/>
    </source>
</evidence>
<accession>A0AAW5HTK4</accession>
<gene>
    <name evidence="7" type="ORF">JMN37_00695</name>
</gene>
<dbReference type="PANTHER" id="PTHR47816:SF4">
    <property type="entry name" value="RIBOSOMAL RNA SMALL SUBUNIT METHYLTRANSFERASE C"/>
    <property type="match status" value="1"/>
</dbReference>
<keyword evidence="4" id="KW-0808">Transferase</keyword>
<evidence type="ECO:0000313" key="7">
    <source>
        <dbReference type="EMBL" id="MCO6393509.1"/>
    </source>
</evidence>
<dbReference type="GO" id="GO:0008757">
    <property type="term" value="F:S-adenosylmethionine-dependent methyltransferase activity"/>
    <property type="evidence" value="ECO:0007669"/>
    <property type="project" value="InterPro"/>
</dbReference>
<evidence type="ECO:0000313" key="8">
    <source>
        <dbReference type="Proteomes" id="UP001205920"/>
    </source>
</evidence>
<feature type="domain" description="Methyltransferase small" evidence="5">
    <location>
        <begin position="159"/>
        <end position="311"/>
    </location>
</feature>
<evidence type="ECO:0000256" key="4">
    <source>
        <dbReference type="ARBA" id="ARBA00022679"/>
    </source>
</evidence>
<evidence type="ECO:0000259" key="5">
    <source>
        <dbReference type="Pfam" id="PF05175"/>
    </source>
</evidence>
<dbReference type="EMBL" id="JAEUWV010000001">
    <property type="protein sequence ID" value="MCO6393509.1"/>
    <property type="molecule type" value="Genomic_DNA"/>
</dbReference>
<keyword evidence="8" id="KW-1185">Reference proteome</keyword>
<dbReference type="GO" id="GO:0032259">
    <property type="term" value="P:methylation"/>
    <property type="evidence" value="ECO:0007669"/>
    <property type="project" value="UniProtKB-KW"/>
</dbReference>
<dbReference type="Gene3D" id="3.40.50.150">
    <property type="entry name" value="Vaccinia Virus protein VP39"/>
    <property type="match status" value="2"/>
</dbReference>
<dbReference type="PANTHER" id="PTHR47816">
    <property type="entry name" value="RIBOSOMAL RNA SMALL SUBUNIT METHYLTRANSFERASE C"/>
    <property type="match status" value="1"/>
</dbReference>
<dbReference type="SUPFAM" id="SSF53335">
    <property type="entry name" value="S-adenosyl-L-methionine-dependent methyltransferases"/>
    <property type="match status" value="1"/>
</dbReference>
<keyword evidence="3 7" id="KW-0489">Methyltransferase</keyword>
<dbReference type="CDD" id="cd02440">
    <property type="entry name" value="AdoMet_MTases"/>
    <property type="match status" value="1"/>
</dbReference>
<comment type="caution">
    <text evidence="7">The sequence shown here is derived from an EMBL/GenBank/DDBJ whole genome shotgun (WGS) entry which is preliminary data.</text>
</comment>
<dbReference type="GO" id="GO:0008170">
    <property type="term" value="F:N-methyltransferase activity"/>
    <property type="evidence" value="ECO:0007669"/>
    <property type="project" value="UniProtKB-ARBA"/>
</dbReference>
<keyword evidence="2" id="KW-0698">rRNA processing</keyword>
<name>A0AAW5HTK4_9CORY</name>
<dbReference type="Pfam" id="PF26049">
    <property type="entry name" value="RLMG_N"/>
    <property type="match status" value="1"/>
</dbReference>
<dbReference type="AlphaFoldDB" id="A0AAW5HTK4"/>
<dbReference type="PROSITE" id="PS00092">
    <property type="entry name" value="N6_MTASE"/>
    <property type="match status" value="1"/>
</dbReference>
<reference evidence="7 8" key="1">
    <citation type="submission" date="2021-01" db="EMBL/GenBank/DDBJ databases">
        <title>Identification and Characterization of Corynebacterium sp.</title>
        <authorList>
            <person name="Luo Q."/>
            <person name="Qu P."/>
            <person name="Chen Q."/>
        </authorList>
    </citation>
    <scope>NUCLEOTIDE SEQUENCE [LARGE SCALE GENOMIC DNA]</scope>
    <source>
        <strain evidence="7 8">MC-18</strain>
    </source>
</reference>
<feature type="domain" description="RlmG N-terminal" evidence="6">
    <location>
        <begin position="16"/>
        <end position="142"/>
    </location>
</feature>
<dbReference type="InterPro" id="IPR007848">
    <property type="entry name" value="Small_mtfrase_dom"/>
</dbReference>
<dbReference type="InterPro" id="IPR002052">
    <property type="entry name" value="DNA_methylase_N6_adenine_CS"/>
</dbReference>
<keyword evidence="1" id="KW-0963">Cytoplasm</keyword>
<dbReference type="GO" id="GO:0006364">
    <property type="term" value="P:rRNA processing"/>
    <property type="evidence" value="ECO:0007669"/>
    <property type="project" value="UniProtKB-KW"/>
</dbReference>
<evidence type="ECO:0000259" key="6">
    <source>
        <dbReference type="Pfam" id="PF26049"/>
    </source>
</evidence>
<sequence>MWGQVRELEGFGSADILIVCNDPTGALVHAGVESGKRVIVADTDYSRCQQAAALGAEVVGDQRLDEYLAGLSGSCVALGEIPKSLARLDYLARSIAGAGFTQADVVLGANNKHLSRTMNGVLAQSFAQVHATRGKGKFRCLAAYGPQQVSYTPVEANGFVAIGGVFAGARADYGGQLLRSCLPDAPGALLDLGCGNGAVSKGLEGEVYATDADADAVLSARAIGIDATWDDAGSKFADASFDTVALNPPFHAGTTVDTTLVEHLLDASHRLLKPGGQLFIVFNSHLPYRAQVTKRFAQVEQVARNSKFTVLTARR</sequence>
<dbReference type="InterPro" id="IPR046977">
    <property type="entry name" value="RsmC/RlmG"/>
</dbReference>
<protein>
    <submittedName>
        <fullName evidence="7">Methyltransferase</fullName>
    </submittedName>
</protein>